<evidence type="ECO:0000259" key="6">
    <source>
        <dbReference type="Pfam" id="PF04263"/>
    </source>
</evidence>
<dbReference type="GO" id="GO:0009229">
    <property type="term" value="P:thiamine diphosphate biosynthetic process"/>
    <property type="evidence" value="ECO:0007669"/>
    <property type="project" value="InterPro"/>
</dbReference>
<dbReference type="GO" id="GO:0016301">
    <property type="term" value="F:kinase activity"/>
    <property type="evidence" value="ECO:0007669"/>
    <property type="project" value="UniProtKB-KW"/>
</dbReference>
<evidence type="ECO:0000256" key="3">
    <source>
        <dbReference type="ARBA" id="ARBA00022777"/>
    </source>
</evidence>
<dbReference type="Proteomes" id="UP000294830">
    <property type="component" value="Unassembled WGS sequence"/>
</dbReference>
<dbReference type="EMBL" id="SLWB01000008">
    <property type="protein sequence ID" value="TCN66705.1"/>
    <property type="molecule type" value="Genomic_DNA"/>
</dbReference>
<evidence type="ECO:0000313" key="9">
    <source>
        <dbReference type="Proteomes" id="UP000294830"/>
    </source>
</evidence>
<dbReference type="InterPro" id="IPR036759">
    <property type="entry name" value="TPK_catalytic_sf"/>
</dbReference>
<evidence type="ECO:0000313" key="8">
    <source>
        <dbReference type="EMBL" id="TCN66705.1"/>
    </source>
</evidence>
<evidence type="ECO:0000256" key="2">
    <source>
        <dbReference type="ARBA" id="ARBA00022741"/>
    </source>
</evidence>
<dbReference type="GO" id="GO:0005524">
    <property type="term" value="F:ATP binding"/>
    <property type="evidence" value="ECO:0007669"/>
    <property type="project" value="UniProtKB-KW"/>
</dbReference>
<dbReference type="SUPFAM" id="SSF63999">
    <property type="entry name" value="Thiamin pyrophosphokinase, catalytic domain"/>
    <property type="match status" value="1"/>
</dbReference>
<dbReference type="InterPro" id="IPR049442">
    <property type="entry name" value="Thi_PPkinase-like_C"/>
</dbReference>
<dbReference type="AlphaFoldDB" id="A0A4R2EF32"/>
<dbReference type="PANTHER" id="PTHR41299:SF1">
    <property type="entry name" value="THIAMINE PYROPHOSPHOKINASE"/>
    <property type="match status" value="1"/>
</dbReference>
<proteinExistence type="predicted"/>
<dbReference type="EC" id="2.7.6.2" evidence="5"/>
<dbReference type="Pfam" id="PF21275">
    <property type="entry name" value="Thi_PPkinase_C"/>
    <property type="match status" value="1"/>
</dbReference>
<comment type="caution">
    <text evidence="8">The sequence shown here is derived from an EMBL/GenBank/DDBJ whole genome shotgun (WGS) entry which is preliminary data.</text>
</comment>
<keyword evidence="9" id="KW-1185">Reference proteome</keyword>
<dbReference type="InterPro" id="IPR053149">
    <property type="entry name" value="TPK"/>
</dbReference>
<evidence type="ECO:0000259" key="7">
    <source>
        <dbReference type="Pfam" id="PF21275"/>
    </source>
</evidence>
<dbReference type="GO" id="GO:0004788">
    <property type="term" value="F:thiamine diphosphokinase activity"/>
    <property type="evidence" value="ECO:0007669"/>
    <property type="project" value="UniProtKB-UniRule"/>
</dbReference>
<evidence type="ECO:0000256" key="5">
    <source>
        <dbReference type="NCBIfam" id="TIGR01378"/>
    </source>
</evidence>
<dbReference type="Gene3D" id="3.40.50.10240">
    <property type="entry name" value="Thiamin pyrophosphokinase, catalytic domain"/>
    <property type="match status" value="1"/>
</dbReference>
<sequence>MIESDVTVILADGQFPAHPIPLAILRRARMVICCDGAAQKLIGSGIRMPDYVVGDLDSLNMELLDRLGDKVVRIESQESNDLTKAFELALSMNSEKIVILGATGLREDHTLGNISLLSRYAENADVLMYTDYGRFMAIYETTTIPSHKGQQVSLFSLTPNTPISYKGLKWDITERPLLSWWEGTLNEALGDSFTVIFEGGRVLVYQAYMQKV</sequence>
<evidence type="ECO:0000256" key="1">
    <source>
        <dbReference type="ARBA" id="ARBA00022679"/>
    </source>
</evidence>
<dbReference type="CDD" id="cd07995">
    <property type="entry name" value="TPK"/>
    <property type="match status" value="1"/>
</dbReference>
<protein>
    <recommendedName>
        <fullName evidence="5">Thiamine diphosphokinase</fullName>
        <ecNumber evidence="5">2.7.6.2</ecNumber>
    </recommendedName>
</protein>
<reference evidence="8 9" key="1">
    <citation type="submission" date="2019-03" db="EMBL/GenBank/DDBJ databases">
        <title>Genomic Encyclopedia of Archaeal and Bacterial Type Strains, Phase II (KMG-II): from individual species to whole genera.</title>
        <authorList>
            <person name="Goeker M."/>
        </authorList>
    </citation>
    <scope>NUCLEOTIDE SEQUENCE [LARGE SCALE GENOMIC DNA]</scope>
    <source>
        <strain evidence="8 9">RL-C</strain>
    </source>
</reference>
<keyword evidence="4" id="KW-0067">ATP-binding</keyword>
<feature type="domain" description="Thiamin pyrophosphokinase-like substrate-binding" evidence="7">
    <location>
        <begin position="133"/>
        <end position="205"/>
    </location>
</feature>
<evidence type="ECO:0000256" key="4">
    <source>
        <dbReference type="ARBA" id="ARBA00022840"/>
    </source>
</evidence>
<dbReference type="PANTHER" id="PTHR41299">
    <property type="entry name" value="THIAMINE PYROPHOSPHOKINASE"/>
    <property type="match status" value="1"/>
</dbReference>
<gene>
    <name evidence="8" type="ORF">CLV25_10843</name>
</gene>
<name>A0A4R2EF32_9BACT</name>
<dbReference type="Pfam" id="PF04263">
    <property type="entry name" value="TPK_catalytic"/>
    <property type="match status" value="1"/>
</dbReference>
<keyword evidence="3 8" id="KW-0418">Kinase</keyword>
<dbReference type="InterPro" id="IPR007371">
    <property type="entry name" value="TPK_catalytic"/>
</dbReference>
<feature type="domain" description="Thiamin pyrophosphokinase catalytic" evidence="6">
    <location>
        <begin position="25"/>
        <end position="123"/>
    </location>
</feature>
<dbReference type="InterPro" id="IPR006282">
    <property type="entry name" value="Thi_PPkinase"/>
</dbReference>
<organism evidence="8 9">
    <name type="scientific">Acetobacteroides hydrogenigenes</name>
    <dbReference type="NCBI Taxonomy" id="979970"/>
    <lineage>
        <taxon>Bacteria</taxon>
        <taxon>Pseudomonadati</taxon>
        <taxon>Bacteroidota</taxon>
        <taxon>Bacteroidia</taxon>
        <taxon>Bacteroidales</taxon>
        <taxon>Rikenellaceae</taxon>
        <taxon>Acetobacteroides</taxon>
    </lineage>
</organism>
<accession>A0A4R2EF32</accession>
<dbReference type="OrthoDB" id="1132102at2"/>
<dbReference type="GO" id="GO:0006772">
    <property type="term" value="P:thiamine metabolic process"/>
    <property type="evidence" value="ECO:0007669"/>
    <property type="project" value="UniProtKB-UniRule"/>
</dbReference>
<dbReference type="NCBIfam" id="TIGR01378">
    <property type="entry name" value="thi_PPkinase"/>
    <property type="match status" value="1"/>
</dbReference>
<dbReference type="RefSeq" id="WP_131839403.1">
    <property type="nucleotide sequence ID" value="NZ_SLWB01000008.1"/>
</dbReference>
<keyword evidence="2" id="KW-0547">Nucleotide-binding</keyword>
<keyword evidence="1" id="KW-0808">Transferase</keyword>